<dbReference type="Pfam" id="PF00885">
    <property type="entry name" value="DMRL_synthase"/>
    <property type="match status" value="1"/>
</dbReference>
<dbReference type="InterPro" id="IPR034964">
    <property type="entry name" value="LS"/>
</dbReference>
<keyword evidence="5 9" id="KW-0808">Transferase</keyword>
<dbReference type="EMBL" id="FPLD01000056">
    <property type="protein sequence ID" value="SGY98405.1"/>
    <property type="molecule type" value="Genomic_DNA"/>
</dbReference>
<gene>
    <name evidence="9" type="primary">ribH</name>
    <name evidence="10" type="ORF">MT2528_1841</name>
    <name evidence="11" type="ORF">NVI5450_2066</name>
</gene>
<evidence type="ECO:0000256" key="5">
    <source>
        <dbReference type="ARBA" id="ARBA00022679"/>
    </source>
</evidence>
<comment type="pathway">
    <text evidence="1 9">Cofactor biosynthesis; riboflavin biosynthesis; riboflavin from 2-hydroxy-3-oxobutyl phosphate and 5-amino-6-(D-ribitylamino)uracil: step 1/2.</text>
</comment>
<comment type="subunit">
    <text evidence="9">Forms an icosahedral capsid composed of 60 subunits, arranged as a dodecamer of pentamers.</text>
</comment>
<evidence type="ECO:0000256" key="9">
    <source>
        <dbReference type="HAMAP-Rule" id="MF_00178"/>
    </source>
</evidence>
<dbReference type="EMBL" id="FPLJ01000047">
    <property type="protein sequence ID" value="SGY90016.1"/>
    <property type="molecule type" value="Genomic_DNA"/>
</dbReference>
<sequence>MKFIEGNVPAPEAKIAIVISRFNSFINESLLEGAIDSLKRFGQVSDDNITVVRVPGAVELPLITKRVAATKQFDAIIALGTVIRGGTPHFEFVAGECNKGLAQVAMDYDVPVAFGVLTTDTIEQAIERAGTKAGNKGSEAALSALEMVNVLHQLDVSLEKK</sequence>
<dbReference type="HOGENOM" id="CLU_089358_1_1_6"/>
<dbReference type="GO" id="GO:0009349">
    <property type="term" value="C:riboflavin synthase complex"/>
    <property type="evidence" value="ECO:0007669"/>
    <property type="project" value="UniProtKB-UniRule"/>
</dbReference>
<dbReference type="CDD" id="cd09209">
    <property type="entry name" value="Lumazine_synthase-I"/>
    <property type="match status" value="1"/>
</dbReference>
<name>A0A090IH75_9GAMM</name>
<dbReference type="Proteomes" id="UP000182660">
    <property type="component" value="Unassembled WGS sequence"/>
</dbReference>
<dbReference type="InterPro" id="IPR036467">
    <property type="entry name" value="LS/RS_sf"/>
</dbReference>
<dbReference type="RefSeq" id="WP_045111726.1">
    <property type="nucleotide sequence ID" value="NZ_CAWQZC010000133.1"/>
</dbReference>
<keyword evidence="12" id="KW-1185">Reference proteome</keyword>
<proteinExistence type="inferred from homology"/>
<evidence type="ECO:0000313" key="11">
    <source>
        <dbReference type="EMBL" id="SGY98405.1"/>
    </source>
</evidence>
<evidence type="ECO:0000256" key="4">
    <source>
        <dbReference type="ARBA" id="ARBA00022619"/>
    </source>
</evidence>
<evidence type="ECO:0000256" key="8">
    <source>
        <dbReference type="ARBA" id="ARBA00072606"/>
    </source>
</evidence>
<dbReference type="GO" id="GO:0000906">
    <property type="term" value="F:6,7-dimethyl-8-ribityllumazine synthase activity"/>
    <property type="evidence" value="ECO:0007669"/>
    <property type="project" value="UniProtKB-UniRule"/>
</dbReference>
<reference evidence="11 13" key="2">
    <citation type="submission" date="2016-11" db="EMBL/GenBank/DDBJ databases">
        <authorList>
            <person name="Jaros S."/>
            <person name="Januszkiewicz K."/>
            <person name="Wedrychowicz H."/>
        </authorList>
    </citation>
    <scope>NUCLEOTIDE SEQUENCE [LARGE SCALE GENOMIC DNA]</scope>
    <source>
        <strain evidence="11">NVI 5450</strain>
    </source>
</reference>
<evidence type="ECO:0000256" key="6">
    <source>
        <dbReference type="ARBA" id="ARBA00048785"/>
    </source>
</evidence>
<dbReference type="STRING" id="80854.MVIS_3737"/>
<dbReference type="EC" id="2.5.1.78" evidence="3 9"/>
<feature type="binding site" evidence="9">
    <location>
        <begin position="57"/>
        <end position="59"/>
    </location>
    <ligand>
        <name>5-amino-6-(D-ribitylamino)uracil</name>
        <dbReference type="ChEBI" id="CHEBI:15934"/>
    </ligand>
</feature>
<feature type="binding site" evidence="9">
    <location>
        <position position="114"/>
    </location>
    <ligand>
        <name>5-amino-6-(D-ribitylamino)uracil</name>
        <dbReference type="ChEBI" id="CHEBI:15934"/>
    </ligand>
</feature>
<evidence type="ECO:0000313" key="13">
    <source>
        <dbReference type="Proteomes" id="UP000183794"/>
    </source>
</evidence>
<evidence type="ECO:0000256" key="3">
    <source>
        <dbReference type="ARBA" id="ARBA00012664"/>
    </source>
</evidence>
<dbReference type="UniPathway" id="UPA00275">
    <property type="reaction ID" value="UER00404"/>
</dbReference>
<dbReference type="PANTHER" id="PTHR21058:SF0">
    <property type="entry name" value="6,7-DIMETHYL-8-RIBITYLLUMAZINE SYNTHASE"/>
    <property type="match status" value="1"/>
</dbReference>
<organism evidence="11 13">
    <name type="scientific">Moritella viscosa</name>
    <dbReference type="NCBI Taxonomy" id="80854"/>
    <lineage>
        <taxon>Bacteria</taxon>
        <taxon>Pseudomonadati</taxon>
        <taxon>Pseudomonadota</taxon>
        <taxon>Gammaproteobacteria</taxon>
        <taxon>Alteromonadales</taxon>
        <taxon>Moritellaceae</taxon>
        <taxon>Moritella</taxon>
    </lineage>
</organism>
<dbReference type="PANTHER" id="PTHR21058">
    <property type="entry name" value="6,7-DIMETHYL-8-RIBITYLLUMAZINE SYNTHASE DMRL SYNTHASE LUMAZINE SYNTHASE"/>
    <property type="match status" value="1"/>
</dbReference>
<evidence type="ECO:0000256" key="2">
    <source>
        <dbReference type="ARBA" id="ARBA00007424"/>
    </source>
</evidence>
<dbReference type="PATRIC" id="fig|80854.5.peg.3956"/>
<evidence type="ECO:0000313" key="10">
    <source>
        <dbReference type="EMBL" id="SGY90016.1"/>
    </source>
</evidence>
<feature type="binding site" evidence="9">
    <location>
        <begin position="86"/>
        <end position="87"/>
    </location>
    <ligand>
        <name>(2S)-2-hydroxy-3-oxobutyl phosphate</name>
        <dbReference type="ChEBI" id="CHEBI:58830"/>
    </ligand>
</feature>
<dbReference type="Proteomes" id="UP000183794">
    <property type="component" value="Unassembled WGS sequence"/>
</dbReference>
<evidence type="ECO:0000256" key="7">
    <source>
        <dbReference type="ARBA" id="ARBA00058151"/>
    </source>
</evidence>
<accession>A0A090IH75</accession>
<protein>
    <recommendedName>
        <fullName evidence="8 9">6,7-dimethyl-8-ribityllumazine synthase</fullName>
        <shortName evidence="9">DMRL synthase</shortName>
        <shortName evidence="9">LS</shortName>
        <shortName evidence="9">Lumazine synthase</shortName>
        <ecNumber evidence="3 9">2.5.1.78</ecNumber>
    </recommendedName>
</protein>
<reference evidence="10 12" key="1">
    <citation type="submission" date="2016-11" db="EMBL/GenBank/DDBJ databases">
        <authorList>
            <person name="Klemetsen T."/>
        </authorList>
    </citation>
    <scope>NUCLEOTIDE SEQUENCE [LARGE SCALE GENOMIC DNA]</scope>
    <source>
        <strain evidence="10">MT 2528</strain>
    </source>
</reference>
<feature type="binding site" evidence="9">
    <location>
        <position position="128"/>
    </location>
    <ligand>
        <name>(2S)-2-hydroxy-3-oxobutyl phosphate</name>
        <dbReference type="ChEBI" id="CHEBI:58830"/>
    </ligand>
</feature>
<dbReference type="Gene3D" id="3.40.50.960">
    <property type="entry name" value="Lumazine/riboflavin synthase"/>
    <property type="match status" value="1"/>
</dbReference>
<dbReference type="KEGG" id="mvs:MVIS_3737"/>
<dbReference type="FunFam" id="3.40.50.960:FF:000001">
    <property type="entry name" value="6,7-dimethyl-8-ribityllumazine synthase"/>
    <property type="match status" value="1"/>
</dbReference>
<dbReference type="GO" id="GO:0005829">
    <property type="term" value="C:cytosol"/>
    <property type="evidence" value="ECO:0007669"/>
    <property type="project" value="TreeGrafter"/>
</dbReference>
<comment type="similarity">
    <text evidence="2 9">Belongs to the DMRL synthase family.</text>
</comment>
<dbReference type="NCBIfam" id="NF000812">
    <property type="entry name" value="PRK00061.1-4"/>
    <property type="match status" value="1"/>
</dbReference>
<evidence type="ECO:0000313" key="12">
    <source>
        <dbReference type="Proteomes" id="UP000182660"/>
    </source>
</evidence>
<feature type="binding site" evidence="9">
    <location>
        <position position="22"/>
    </location>
    <ligand>
        <name>5-amino-6-(D-ribitylamino)uracil</name>
        <dbReference type="ChEBI" id="CHEBI:15934"/>
    </ligand>
</feature>
<feature type="active site" description="Proton donor" evidence="9">
    <location>
        <position position="89"/>
    </location>
</feature>
<comment type="function">
    <text evidence="7 9">Catalyzes the formation of 6,7-dimethyl-8-ribityllumazine by condensation of 5-amino-6-(D-ribitylamino)uracil with 3,4-dihydroxy-2-butanone 4-phosphate. This is the penultimate step in the biosynthesis of riboflavin.</text>
</comment>
<feature type="binding site" evidence="9">
    <location>
        <begin position="81"/>
        <end position="83"/>
    </location>
    <ligand>
        <name>5-amino-6-(D-ribitylamino)uracil</name>
        <dbReference type="ChEBI" id="CHEBI:15934"/>
    </ligand>
</feature>
<comment type="catalytic activity">
    <reaction evidence="6 9">
        <text>(2S)-2-hydroxy-3-oxobutyl phosphate + 5-amino-6-(D-ribitylamino)uracil = 6,7-dimethyl-8-(1-D-ribityl)lumazine + phosphate + 2 H2O + H(+)</text>
        <dbReference type="Rhea" id="RHEA:26152"/>
        <dbReference type="ChEBI" id="CHEBI:15377"/>
        <dbReference type="ChEBI" id="CHEBI:15378"/>
        <dbReference type="ChEBI" id="CHEBI:15934"/>
        <dbReference type="ChEBI" id="CHEBI:43474"/>
        <dbReference type="ChEBI" id="CHEBI:58201"/>
        <dbReference type="ChEBI" id="CHEBI:58830"/>
        <dbReference type="EC" id="2.5.1.78"/>
    </reaction>
</comment>
<dbReference type="NCBIfam" id="TIGR00114">
    <property type="entry name" value="lumazine-synth"/>
    <property type="match status" value="1"/>
</dbReference>
<dbReference type="HAMAP" id="MF_00178">
    <property type="entry name" value="Lumazine_synth"/>
    <property type="match status" value="1"/>
</dbReference>
<dbReference type="GeneID" id="61295749"/>
<dbReference type="InterPro" id="IPR002180">
    <property type="entry name" value="LS/RS"/>
</dbReference>
<dbReference type="OrthoDB" id="9809709at2"/>
<evidence type="ECO:0000256" key="1">
    <source>
        <dbReference type="ARBA" id="ARBA00004917"/>
    </source>
</evidence>
<dbReference type="SUPFAM" id="SSF52121">
    <property type="entry name" value="Lumazine synthase"/>
    <property type="match status" value="1"/>
</dbReference>
<dbReference type="AlphaFoldDB" id="A0A090IH75"/>
<keyword evidence="4 9" id="KW-0686">Riboflavin biosynthesis</keyword>
<dbReference type="GO" id="GO:0009231">
    <property type="term" value="P:riboflavin biosynthetic process"/>
    <property type="evidence" value="ECO:0007669"/>
    <property type="project" value="UniProtKB-UniRule"/>
</dbReference>